<feature type="repeat" description="ANK" evidence="3">
    <location>
        <begin position="117"/>
        <end position="149"/>
    </location>
</feature>
<gene>
    <name evidence="5" type="ORF">CYMTET_32912</name>
</gene>
<protein>
    <submittedName>
        <fullName evidence="5">Uncharacterized protein</fullName>
    </submittedName>
</protein>
<feature type="repeat" description="ANK" evidence="3">
    <location>
        <begin position="84"/>
        <end position="116"/>
    </location>
</feature>
<dbReference type="Proteomes" id="UP001190700">
    <property type="component" value="Unassembled WGS sequence"/>
</dbReference>
<evidence type="ECO:0000256" key="2">
    <source>
        <dbReference type="ARBA" id="ARBA00023043"/>
    </source>
</evidence>
<dbReference type="Pfam" id="PF12796">
    <property type="entry name" value="Ank_2"/>
    <property type="match status" value="2"/>
</dbReference>
<feature type="compositionally biased region" description="Polar residues" evidence="4">
    <location>
        <begin position="635"/>
        <end position="649"/>
    </location>
</feature>
<dbReference type="InterPro" id="IPR036770">
    <property type="entry name" value="Ankyrin_rpt-contain_sf"/>
</dbReference>
<dbReference type="InterPro" id="IPR002110">
    <property type="entry name" value="Ankyrin_rpt"/>
</dbReference>
<dbReference type="GO" id="GO:0071356">
    <property type="term" value="P:cellular response to tumor necrosis factor"/>
    <property type="evidence" value="ECO:0007669"/>
    <property type="project" value="TreeGrafter"/>
</dbReference>
<evidence type="ECO:0000256" key="4">
    <source>
        <dbReference type="SAM" id="MobiDB-lite"/>
    </source>
</evidence>
<feature type="compositionally biased region" description="Polar residues" evidence="4">
    <location>
        <begin position="465"/>
        <end position="479"/>
    </location>
</feature>
<evidence type="ECO:0000313" key="5">
    <source>
        <dbReference type="EMBL" id="KAK3258026.1"/>
    </source>
</evidence>
<sequence>MRCPTSSGQLSKRVWHVHALGSSSACGMPAPCTQSCVEGLRAGCASGGQDHEGWTSFHIAAAIEHRLEWLHTSFAPSPQWMDSAGRTPMHLAVMLGLRHAVFTLQLLGCDIQAKDAFGLTPLHLAAWIDDVQMIGELHRLGANVEATCYVYRTPLAYATANKSTSAFMRLLDMGAEYDRKDLLGRSMMHTAAWYGYTDGVHMLSGLGLDVNSRDGAGLTPMHLAARRGSTDTIEALEDRQALLGLLDSKNKTPFILAAEFNQPAAVQLLYEKGVDPTDMDKYQYDAYALCSDPHLKQQIRKMVNEFTLLQERPHLRPVTWPKRIKANKRAGEMFLQMALIRRQREIAAMRALAVKGSKGRKKKKTPLTDEAMAPPPLLPPESLSVVSRLASSSTSQLEIPDTSLEKIASPQLKSPEKSPEKIASPQLKSPDKNPEKIALPSPDISPEKIASPQLKSPEKIALPSPDTSPEKTASPNSTRADGITWTKASVANASFKAGEMIESLRGITAVIPPQLKAILTKALPDMDIKTVNLDTYGSLMGLALGKIISIEVVCNIIIMATEEVLGDVTRETCRQKVDLLSMRKRTTTASVAKSRTMSRAMKDKKLSRYTSVHRRCSPGAEVPSNKPSRLDPFCQTRQPVVSTRSSSEGPVSMSHRTLHSTLPSLPDRKVSDRNAFHLPSSASSFL</sequence>
<dbReference type="PROSITE" id="PS50088">
    <property type="entry name" value="ANK_REPEAT"/>
    <property type="match status" value="5"/>
</dbReference>
<feature type="compositionally biased region" description="Low complexity" evidence="4">
    <location>
        <begin position="380"/>
        <end position="395"/>
    </location>
</feature>
<dbReference type="PANTHER" id="PTHR46680">
    <property type="entry name" value="NF-KAPPA-B INHIBITOR ALPHA"/>
    <property type="match status" value="1"/>
</dbReference>
<dbReference type="InterPro" id="IPR051070">
    <property type="entry name" value="NF-kappa-B_inhibitor"/>
</dbReference>
<feature type="repeat" description="ANK" evidence="3">
    <location>
        <begin position="216"/>
        <end position="248"/>
    </location>
</feature>
<dbReference type="PANTHER" id="PTHR46680:SF3">
    <property type="entry name" value="NF-KAPPA-B INHIBITOR CACTUS"/>
    <property type="match status" value="1"/>
</dbReference>
<name>A0AAE0FDW8_9CHLO</name>
<dbReference type="AlphaFoldDB" id="A0AAE0FDW8"/>
<dbReference type="EMBL" id="LGRX02019883">
    <property type="protein sequence ID" value="KAK3258026.1"/>
    <property type="molecule type" value="Genomic_DNA"/>
</dbReference>
<dbReference type="PROSITE" id="PS50297">
    <property type="entry name" value="ANK_REP_REGION"/>
    <property type="match status" value="2"/>
</dbReference>
<keyword evidence="2 3" id="KW-0040">ANK repeat</keyword>
<keyword evidence="1" id="KW-0677">Repeat</keyword>
<evidence type="ECO:0000256" key="3">
    <source>
        <dbReference type="PROSITE-ProRule" id="PRU00023"/>
    </source>
</evidence>
<feature type="region of interest" description="Disordered" evidence="4">
    <location>
        <begin position="594"/>
        <end position="672"/>
    </location>
</feature>
<dbReference type="SUPFAM" id="SSF48403">
    <property type="entry name" value="Ankyrin repeat"/>
    <property type="match status" value="1"/>
</dbReference>
<dbReference type="PROSITE" id="PS51257">
    <property type="entry name" value="PROKAR_LIPOPROTEIN"/>
    <property type="match status" value="1"/>
</dbReference>
<evidence type="ECO:0000256" key="1">
    <source>
        <dbReference type="ARBA" id="ARBA00022737"/>
    </source>
</evidence>
<dbReference type="Gene3D" id="1.25.40.20">
    <property type="entry name" value="Ankyrin repeat-containing domain"/>
    <property type="match status" value="1"/>
</dbReference>
<proteinExistence type="predicted"/>
<feature type="repeat" description="ANK" evidence="3">
    <location>
        <begin position="249"/>
        <end position="281"/>
    </location>
</feature>
<feature type="region of interest" description="Disordered" evidence="4">
    <location>
        <begin position="353"/>
        <end position="480"/>
    </location>
</feature>
<dbReference type="SMART" id="SM00248">
    <property type="entry name" value="ANK"/>
    <property type="match status" value="6"/>
</dbReference>
<feature type="compositionally biased region" description="Basic residues" evidence="4">
    <location>
        <begin position="607"/>
        <end position="616"/>
    </location>
</feature>
<dbReference type="GO" id="GO:0005829">
    <property type="term" value="C:cytosol"/>
    <property type="evidence" value="ECO:0007669"/>
    <property type="project" value="TreeGrafter"/>
</dbReference>
<organism evidence="5 6">
    <name type="scientific">Cymbomonas tetramitiformis</name>
    <dbReference type="NCBI Taxonomy" id="36881"/>
    <lineage>
        <taxon>Eukaryota</taxon>
        <taxon>Viridiplantae</taxon>
        <taxon>Chlorophyta</taxon>
        <taxon>Pyramimonadophyceae</taxon>
        <taxon>Pyramimonadales</taxon>
        <taxon>Pyramimonadaceae</taxon>
        <taxon>Cymbomonas</taxon>
    </lineage>
</organism>
<keyword evidence="6" id="KW-1185">Reference proteome</keyword>
<feature type="repeat" description="ANK" evidence="3">
    <location>
        <begin position="183"/>
        <end position="215"/>
    </location>
</feature>
<reference evidence="5 6" key="1">
    <citation type="journal article" date="2015" name="Genome Biol. Evol.">
        <title>Comparative Genomics of a Bacterivorous Green Alga Reveals Evolutionary Causalities and Consequences of Phago-Mixotrophic Mode of Nutrition.</title>
        <authorList>
            <person name="Burns J.A."/>
            <person name="Paasch A."/>
            <person name="Narechania A."/>
            <person name="Kim E."/>
        </authorList>
    </citation>
    <scope>NUCLEOTIDE SEQUENCE [LARGE SCALE GENOMIC DNA]</scope>
    <source>
        <strain evidence="5 6">PLY_AMNH</strain>
    </source>
</reference>
<comment type="caution">
    <text evidence="5">The sequence shown here is derived from an EMBL/GenBank/DDBJ whole genome shotgun (WGS) entry which is preliminary data.</text>
</comment>
<dbReference type="GO" id="GO:0051059">
    <property type="term" value="F:NF-kappaB binding"/>
    <property type="evidence" value="ECO:0007669"/>
    <property type="project" value="TreeGrafter"/>
</dbReference>
<accession>A0AAE0FDW8</accession>
<evidence type="ECO:0000313" key="6">
    <source>
        <dbReference type="Proteomes" id="UP001190700"/>
    </source>
</evidence>